<evidence type="ECO:0000313" key="3">
    <source>
        <dbReference type="Proteomes" id="UP000620559"/>
    </source>
</evidence>
<accession>A0A8J7FB65</accession>
<feature type="compositionally biased region" description="Low complexity" evidence="1">
    <location>
        <begin position="239"/>
        <end position="251"/>
    </location>
</feature>
<feature type="region of interest" description="Disordered" evidence="1">
    <location>
        <begin position="239"/>
        <end position="285"/>
    </location>
</feature>
<evidence type="ECO:0000256" key="1">
    <source>
        <dbReference type="SAM" id="MobiDB-lite"/>
    </source>
</evidence>
<dbReference type="RefSeq" id="WP_193923031.1">
    <property type="nucleotide sequence ID" value="NZ_JADEWL010000084.1"/>
</dbReference>
<feature type="compositionally biased region" description="Polar residues" evidence="1">
    <location>
        <begin position="197"/>
        <end position="223"/>
    </location>
</feature>
<name>A0A8J7FB65_9CYAN</name>
<feature type="compositionally biased region" description="Low complexity" evidence="1">
    <location>
        <begin position="325"/>
        <end position="335"/>
    </location>
</feature>
<dbReference type="AlphaFoldDB" id="A0A8J7FB65"/>
<dbReference type="Proteomes" id="UP000620559">
    <property type="component" value="Unassembled WGS sequence"/>
</dbReference>
<feature type="non-terminal residue" evidence="2">
    <location>
        <position position="1"/>
    </location>
</feature>
<dbReference type="EMBL" id="JADEWL010000084">
    <property type="protein sequence ID" value="MBE9215049.1"/>
    <property type="molecule type" value="Genomic_DNA"/>
</dbReference>
<feature type="compositionally biased region" description="Low complexity" evidence="1">
    <location>
        <begin position="274"/>
        <end position="285"/>
    </location>
</feature>
<evidence type="ECO:0000313" key="2">
    <source>
        <dbReference type="EMBL" id="MBE9215049.1"/>
    </source>
</evidence>
<feature type="region of interest" description="Disordered" evidence="1">
    <location>
        <begin position="1"/>
        <end position="144"/>
    </location>
</feature>
<comment type="caution">
    <text evidence="2">The sequence shown here is derived from an EMBL/GenBank/DDBJ whole genome shotgun (WGS) entry which is preliminary data.</text>
</comment>
<sequence length="412" mass="45543">STTRESSQTPEVIATQLKSATSESYKIKESNSQNPEVIPTQLKSATSESSQIKESNSQNLEVTPTQSASTTRESSQTPEVIATQLKSATSESYKIKESNSQNPEVIPTQLKSATSESSQIKESNSQNLEVIPTQSASTTSETPQAFIPETQVTQLKADDNHPIAASDTVPARLTPGEFVVNSQDAQKNLPLLEHINNGGTSENNLPDSTSNIQQKQQTNSLISPSLGLDITKQRLSLTNNQSFNSSQSKSNDTFHKKISSNNYSSPPLIFKKANTNTSSNTNFETPSNWSNIEELINTNNDNYHFEEPNNKNHIIHNQPFHDSKSSFNSQNSQNSLTKQHDLPKGFAKGGEVKDDISTEIKPVTETINMSSDSKEDDQIALESLAREVYTRLRQQLEIEKERQGIFTGRLPW</sequence>
<feature type="region of interest" description="Disordered" evidence="1">
    <location>
        <begin position="322"/>
        <end position="353"/>
    </location>
</feature>
<gene>
    <name evidence="2" type="ORF">IQ247_20675</name>
</gene>
<keyword evidence="3" id="KW-1185">Reference proteome</keyword>
<proteinExistence type="predicted"/>
<feature type="region of interest" description="Disordered" evidence="1">
    <location>
        <begin position="195"/>
        <end position="225"/>
    </location>
</feature>
<organism evidence="2 3">
    <name type="scientific">Plectonema cf. radiosum LEGE 06105</name>
    <dbReference type="NCBI Taxonomy" id="945769"/>
    <lineage>
        <taxon>Bacteria</taxon>
        <taxon>Bacillati</taxon>
        <taxon>Cyanobacteriota</taxon>
        <taxon>Cyanophyceae</taxon>
        <taxon>Oscillatoriophycideae</taxon>
        <taxon>Oscillatoriales</taxon>
        <taxon>Microcoleaceae</taxon>
        <taxon>Plectonema</taxon>
    </lineage>
</organism>
<feature type="compositionally biased region" description="Polar residues" evidence="1">
    <location>
        <begin position="1"/>
        <end position="143"/>
    </location>
</feature>
<reference evidence="2" key="1">
    <citation type="submission" date="2020-10" db="EMBL/GenBank/DDBJ databases">
        <authorList>
            <person name="Castelo-Branco R."/>
            <person name="Eusebio N."/>
            <person name="Adriana R."/>
            <person name="Vieira A."/>
            <person name="Brugerolle De Fraissinette N."/>
            <person name="Rezende De Castro R."/>
            <person name="Schneider M.P."/>
            <person name="Vasconcelos V."/>
            <person name="Leao P.N."/>
        </authorList>
    </citation>
    <scope>NUCLEOTIDE SEQUENCE</scope>
    <source>
        <strain evidence="2">LEGE 06105</strain>
    </source>
</reference>
<protein>
    <submittedName>
        <fullName evidence="2">Uncharacterized protein</fullName>
    </submittedName>
</protein>